<dbReference type="Pfam" id="PF00582">
    <property type="entry name" value="Usp"/>
    <property type="match status" value="1"/>
</dbReference>
<comment type="similarity">
    <text evidence="1">Belongs to the universal stress protein A family.</text>
</comment>
<gene>
    <name evidence="5" type="ORF">W59_27116</name>
</gene>
<dbReference type="PANTHER" id="PTHR46268:SF27">
    <property type="entry name" value="UNIVERSAL STRESS PROTEIN RV2623"/>
    <property type="match status" value="1"/>
</dbReference>
<keyword evidence="3" id="KW-0067">ATP-binding</keyword>
<evidence type="ECO:0000256" key="3">
    <source>
        <dbReference type="ARBA" id="ARBA00022840"/>
    </source>
</evidence>
<dbReference type="EMBL" id="AJJH01000145">
    <property type="protein sequence ID" value="EID76208.1"/>
    <property type="molecule type" value="Genomic_DNA"/>
</dbReference>
<sequence length="98" mass="10277">MATGVPPRVGTFHGPVTADPVAAAEEAVLSESLAGWRNQYPDVAVTEVTECGAPAEALLRWCRDAQLLIVGSHGRSPLGRTLLGSTSQDMLHRAPCPS</sequence>
<evidence type="ECO:0000259" key="4">
    <source>
        <dbReference type="Pfam" id="PF00582"/>
    </source>
</evidence>
<evidence type="ECO:0000256" key="1">
    <source>
        <dbReference type="ARBA" id="ARBA00008791"/>
    </source>
</evidence>
<dbReference type="PANTHER" id="PTHR46268">
    <property type="entry name" value="STRESS RESPONSE PROTEIN NHAX"/>
    <property type="match status" value="1"/>
</dbReference>
<name>I0WIJ2_RHOOP</name>
<dbReference type="Proteomes" id="UP000006447">
    <property type="component" value="Unassembled WGS sequence"/>
</dbReference>
<reference evidence="5 6" key="1">
    <citation type="journal article" date="2012" name="J. Bacteriol.">
        <title>Draft genome sequence of the nitrophenol-degrading actinomycete Rhodococcus imtechensis RKJ300.</title>
        <authorList>
            <person name="Vikram S."/>
            <person name="Kumar S."/>
            <person name="Subramanian S."/>
            <person name="Raghava G.P."/>
        </authorList>
    </citation>
    <scope>NUCLEOTIDE SEQUENCE [LARGE SCALE GENOMIC DNA]</scope>
    <source>
        <strain evidence="5 6">RKJ300</strain>
    </source>
</reference>
<dbReference type="InterPro" id="IPR014729">
    <property type="entry name" value="Rossmann-like_a/b/a_fold"/>
</dbReference>
<dbReference type="PATRIC" id="fig|1165867.3.peg.5546"/>
<comment type="caution">
    <text evidence="5">The sequence shown here is derived from an EMBL/GenBank/DDBJ whole genome shotgun (WGS) entry which is preliminary data.</text>
</comment>
<evidence type="ECO:0000313" key="5">
    <source>
        <dbReference type="EMBL" id="EID76208.1"/>
    </source>
</evidence>
<dbReference type="InterPro" id="IPR006016">
    <property type="entry name" value="UspA"/>
</dbReference>
<dbReference type="InterPro" id="IPR006015">
    <property type="entry name" value="Universal_stress_UspA"/>
</dbReference>
<dbReference type="AlphaFoldDB" id="I0WIJ2"/>
<dbReference type="PRINTS" id="PR01438">
    <property type="entry name" value="UNVRSLSTRESS"/>
</dbReference>
<dbReference type="GO" id="GO:0005524">
    <property type="term" value="F:ATP binding"/>
    <property type="evidence" value="ECO:0007669"/>
    <property type="project" value="UniProtKB-KW"/>
</dbReference>
<feature type="domain" description="UspA" evidence="4">
    <location>
        <begin position="23"/>
        <end position="97"/>
    </location>
</feature>
<accession>I0WIJ2</accession>
<protein>
    <submittedName>
        <fullName evidence="5">Universal stress protein</fullName>
    </submittedName>
</protein>
<dbReference type="Gene3D" id="3.40.50.620">
    <property type="entry name" value="HUPs"/>
    <property type="match status" value="1"/>
</dbReference>
<evidence type="ECO:0000256" key="2">
    <source>
        <dbReference type="ARBA" id="ARBA00022741"/>
    </source>
</evidence>
<keyword evidence="2" id="KW-0547">Nucleotide-binding</keyword>
<organism evidence="5 6">
    <name type="scientific">Rhodococcus opacus RKJ300 = JCM 13270</name>
    <dbReference type="NCBI Taxonomy" id="1165867"/>
    <lineage>
        <taxon>Bacteria</taxon>
        <taxon>Bacillati</taxon>
        <taxon>Actinomycetota</taxon>
        <taxon>Actinomycetes</taxon>
        <taxon>Mycobacteriales</taxon>
        <taxon>Nocardiaceae</taxon>
        <taxon>Rhodococcus</taxon>
    </lineage>
</organism>
<dbReference type="SUPFAM" id="SSF52402">
    <property type="entry name" value="Adenine nucleotide alpha hydrolases-like"/>
    <property type="match status" value="1"/>
</dbReference>
<proteinExistence type="inferred from homology"/>
<dbReference type="RefSeq" id="WP_007299850.1">
    <property type="nucleotide sequence ID" value="NZ_AJJH01000145.1"/>
</dbReference>
<evidence type="ECO:0000313" key="6">
    <source>
        <dbReference type="Proteomes" id="UP000006447"/>
    </source>
</evidence>